<feature type="transmembrane region" description="Helical" evidence="8">
    <location>
        <begin position="464"/>
        <end position="488"/>
    </location>
</feature>
<comment type="subcellular location">
    <subcellularLocation>
        <location evidence="1">Membrane</location>
        <topology evidence="1">Multi-pass membrane protein</topology>
    </subcellularLocation>
</comment>
<dbReference type="GO" id="GO:0033179">
    <property type="term" value="C:proton-transporting V-type ATPase, V0 domain"/>
    <property type="evidence" value="ECO:0007669"/>
    <property type="project" value="InterPro"/>
</dbReference>
<feature type="transmembrane region" description="Helical" evidence="8">
    <location>
        <begin position="347"/>
        <end position="370"/>
    </location>
</feature>
<sequence>MAIEKMKYINIYGPQSELMRVLGVLTDLACFHPDTAGKEEFRPNVSDNPYAALLGEAQGLLADLHAEGGETPALESFELADVRSMIGGYRQKLAQSAEKHSELLEEKTLYAHTRHQLRHLEKMDVNLDDVFSLQYVKVRFGRLPKEGYRKLPYYADREFSFNSFDFDGEYYWGFYFTPEQISDEVDAIFASLHFERLRVPDFVHGTPGEALIQIAEHEAQLNAKIEELTTPTRDKTRADLDTIRRMCVWLDRQSQLYDMEKYAQVMGGTFYLSGFVPKAESRRVTGRLTAECDCKVSDPIASADAPVPPPIRLKNNWFARPFEMYVSMYGLPSYKDVDPTGFVAVTYSILFGIMFGDVGQGLCVCAAGLLMARFMKLPLGSILARCGVFSMFFGLCYGSVFGYEHLLDPLYRAVGLSGKPLEVLAPENTNFILIGSIAIGVVVILASILFGLVSKAKRGARGALIFSSNGIAGLVFYGAVIAGAASLLLLDRNLFTPVFIAAGLVIPFLLMYFQEPLAQWVDHHKVKLESGKAEYVASAFFEMFDTLLTYASNTMSFLRVGGFVLAHAGMMSVVMTLAEMVGAGAAPVVVVIGNIFVMGMEGLIVGIQALRLEFYEVFSRFFDADGVPFTPLTVRAADARG</sequence>
<keyword evidence="6" id="KW-0406">Ion transport</keyword>
<evidence type="ECO:0000256" key="5">
    <source>
        <dbReference type="ARBA" id="ARBA00022989"/>
    </source>
</evidence>
<feature type="transmembrane region" description="Helical" evidence="8">
    <location>
        <begin position="584"/>
        <end position="610"/>
    </location>
</feature>
<dbReference type="PANTHER" id="PTHR11629:SF63">
    <property type="entry name" value="V-TYPE PROTON ATPASE SUBUNIT A"/>
    <property type="match status" value="1"/>
</dbReference>
<evidence type="ECO:0000256" key="1">
    <source>
        <dbReference type="ARBA" id="ARBA00004141"/>
    </source>
</evidence>
<evidence type="ECO:0000256" key="8">
    <source>
        <dbReference type="SAM" id="Phobius"/>
    </source>
</evidence>
<dbReference type="GO" id="GO:0007035">
    <property type="term" value="P:vacuolar acidification"/>
    <property type="evidence" value="ECO:0007669"/>
    <property type="project" value="TreeGrafter"/>
</dbReference>
<dbReference type="InterPro" id="IPR002490">
    <property type="entry name" value="V-ATPase_116kDa_su"/>
</dbReference>
<feature type="transmembrane region" description="Helical" evidence="8">
    <location>
        <begin position="382"/>
        <end position="403"/>
    </location>
</feature>
<feature type="transmembrane region" description="Helical" evidence="8">
    <location>
        <begin position="431"/>
        <end position="452"/>
    </location>
</feature>
<gene>
    <name evidence="9" type="ORF">H8S23_05665</name>
</gene>
<dbReference type="Proteomes" id="UP000659630">
    <property type="component" value="Unassembled WGS sequence"/>
</dbReference>
<keyword evidence="4 8" id="KW-0812">Transmembrane</keyword>
<dbReference type="AlphaFoldDB" id="A0A923KVN6"/>
<evidence type="ECO:0008006" key="11">
    <source>
        <dbReference type="Google" id="ProtNLM"/>
    </source>
</evidence>
<name>A0A923KVN6_9FIRM</name>
<reference evidence="9" key="1">
    <citation type="submission" date="2020-08" db="EMBL/GenBank/DDBJ databases">
        <title>Genome public.</title>
        <authorList>
            <person name="Liu C."/>
            <person name="Sun Q."/>
        </authorList>
    </citation>
    <scope>NUCLEOTIDE SEQUENCE</scope>
    <source>
        <strain evidence="9">BX8</strain>
    </source>
</reference>
<evidence type="ECO:0000256" key="3">
    <source>
        <dbReference type="ARBA" id="ARBA00022448"/>
    </source>
</evidence>
<dbReference type="EMBL" id="JACONZ010000002">
    <property type="protein sequence ID" value="MBC5580986.1"/>
    <property type="molecule type" value="Genomic_DNA"/>
</dbReference>
<proteinExistence type="inferred from homology"/>
<feature type="transmembrane region" description="Helical" evidence="8">
    <location>
        <begin position="557"/>
        <end position="578"/>
    </location>
</feature>
<accession>A0A923KVN6</accession>
<dbReference type="RefSeq" id="WP_186887361.1">
    <property type="nucleotide sequence ID" value="NZ_JACONZ010000002.1"/>
</dbReference>
<comment type="similarity">
    <text evidence="2">Belongs to the V-ATPase 116 kDa subunit family.</text>
</comment>
<keyword evidence="10" id="KW-1185">Reference proteome</keyword>
<feature type="transmembrane region" description="Helical" evidence="8">
    <location>
        <begin position="494"/>
        <end position="513"/>
    </location>
</feature>
<dbReference type="GO" id="GO:0046961">
    <property type="term" value="F:proton-transporting ATPase activity, rotational mechanism"/>
    <property type="evidence" value="ECO:0007669"/>
    <property type="project" value="InterPro"/>
</dbReference>
<evidence type="ECO:0000313" key="9">
    <source>
        <dbReference type="EMBL" id="MBC5580986.1"/>
    </source>
</evidence>
<keyword evidence="5 8" id="KW-1133">Transmembrane helix</keyword>
<evidence type="ECO:0000256" key="4">
    <source>
        <dbReference type="ARBA" id="ARBA00022692"/>
    </source>
</evidence>
<evidence type="ECO:0000256" key="2">
    <source>
        <dbReference type="ARBA" id="ARBA00009904"/>
    </source>
</evidence>
<comment type="caution">
    <text evidence="9">The sequence shown here is derived from an EMBL/GenBank/DDBJ whole genome shotgun (WGS) entry which is preliminary data.</text>
</comment>
<evidence type="ECO:0000256" key="7">
    <source>
        <dbReference type="ARBA" id="ARBA00023136"/>
    </source>
</evidence>
<dbReference type="GO" id="GO:0051117">
    <property type="term" value="F:ATPase binding"/>
    <property type="evidence" value="ECO:0007669"/>
    <property type="project" value="TreeGrafter"/>
</dbReference>
<evidence type="ECO:0000256" key="6">
    <source>
        <dbReference type="ARBA" id="ARBA00023065"/>
    </source>
</evidence>
<dbReference type="GO" id="GO:0016471">
    <property type="term" value="C:vacuolar proton-transporting V-type ATPase complex"/>
    <property type="evidence" value="ECO:0007669"/>
    <property type="project" value="TreeGrafter"/>
</dbReference>
<protein>
    <recommendedName>
        <fullName evidence="11">V-type ATP synthase subunit I</fullName>
    </recommendedName>
</protein>
<dbReference type="PANTHER" id="PTHR11629">
    <property type="entry name" value="VACUOLAR PROTON ATPASES"/>
    <property type="match status" value="1"/>
</dbReference>
<keyword evidence="3" id="KW-0813">Transport</keyword>
<keyword evidence="7 8" id="KW-0472">Membrane</keyword>
<evidence type="ECO:0000313" key="10">
    <source>
        <dbReference type="Proteomes" id="UP000659630"/>
    </source>
</evidence>
<organism evidence="9 10">
    <name type="scientific">Anaerofilum hominis</name>
    <dbReference type="NCBI Taxonomy" id="2763016"/>
    <lineage>
        <taxon>Bacteria</taxon>
        <taxon>Bacillati</taxon>
        <taxon>Bacillota</taxon>
        <taxon>Clostridia</taxon>
        <taxon>Eubacteriales</taxon>
        <taxon>Oscillospiraceae</taxon>
        <taxon>Anaerofilum</taxon>
    </lineage>
</organism>
<dbReference type="Pfam" id="PF01496">
    <property type="entry name" value="V_ATPase_I"/>
    <property type="match status" value="1"/>
</dbReference>